<name>A0A3G3LL53_9EUGL</name>
<evidence type="ECO:0000313" key="7">
    <source>
        <dbReference type="EMBL" id="AYQ93442.1"/>
    </source>
</evidence>
<dbReference type="InterPro" id="IPR008932">
    <property type="entry name" value="Ribosomal_bL12_oligo"/>
</dbReference>
<keyword evidence="2 4" id="KW-0689">Ribosomal protein</keyword>
<geneLocation type="chloroplast" evidence="7"/>
<dbReference type="FunFam" id="3.30.1390.10:FF:000001">
    <property type="entry name" value="50S ribosomal protein L7/L12"/>
    <property type="match status" value="1"/>
</dbReference>
<dbReference type="GO" id="GO:0006412">
    <property type="term" value="P:translation"/>
    <property type="evidence" value="ECO:0007669"/>
    <property type="project" value="UniProtKB-UniRule"/>
</dbReference>
<dbReference type="GO" id="GO:1990904">
    <property type="term" value="C:ribonucleoprotein complex"/>
    <property type="evidence" value="ECO:0007669"/>
    <property type="project" value="UniProtKB-KW"/>
</dbReference>
<comment type="similarity">
    <text evidence="1 4">Belongs to the bacterial ribosomal protein bL12 family.</text>
</comment>
<reference evidence="7" key="1">
    <citation type="journal article" date="2018" name="Sci. Rep.">
        <title>Dynamic evolution of inverted repeats in Euglenophyta plastid genomes.</title>
        <authorList>
            <person name="Karnkowska A."/>
            <person name="Bennett M.S."/>
            <person name="Triemer R.E."/>
        </authorList>
    </citation>
    <scope>NUCLEOTIDE SEQUENCE</scope>
</reference>
<protein>
    <recommendedName>
        <fullName evidence="4">Large ribosomal subunit protein bL12c</fullName>
    </recommendedName>
</protein>
<comment type="function">
    <text evidence="4">Forms part of the ribosomal stalk which helps the ribosome interact with GTP-bound translation factors. Is thus essential for accurate translation.</text>
</comment>
<evidence type="ECO:0000256" key="4">
    <source>
        <dbReference type="HAMAP-Rule" id="MF_00368"/>
    </source>
</evidence>
<sequence>MSEKVEKIIEELKNISLLEASQLVSRIEETFGVDVSSSRLAVSSLPVSGASTKVEEAVVEEKTEFNVIITDVPASKRITVIKVIRTLTSLGLKEAKDLIETLPKPILENVTKERADEVKKLLEEAGAIIAIN</sequence>
<dbReference type="NCBIfam" id="TIGR00855">
    <property type="entry name" value="L12"/>
    <property type="match status" value="1"/>
</dbReference>
<comment type="subunit">
    <text evidence="4">Homodimer. Part of the ribosomal stalk of the 50S ribosomal subunit. Forms a multimeric L10(L12)X complex, where L10 forms an elongated spine to which 2 to 4 L12 dimers bind in a sequential fashion. Binds GTP-bound translation factors.</text>
</comment>
<comment type="subcellular location">
    <subcellularLocation>
        <location evidence="4">Plastid</location>
        <location evidence="4">Chloroplast</location>
    </subcellularLocation>
</comment>
<keyword evidence="7" id="KW-0934">Plastid</keyword>
<organism evidence="7">
    <name type="scientific">Lepocinclis tripteris</name>
    <dbReference type="NCBI Taxonomy" id="135494"/>
    <lineage>
        <taxon>Eukaryota</taxon>
        <taxon>Discoba</taxon>
        <taxon>Euglenozoa</taxon>
        <taxon>Euglenida</taxon>
        <taxon>Spirocuta</taxon>
        <taxon>Euglenophyceae</taxon>
        <taxon>Euglenales</taxon>
        <taxon>Phacaceae</taxon>
        <taxon>Lepocinclis</taxon>
    </lineage>
</organism>
<dbReference type="InterPro" id="IPR036235">
    <property type="entry name" value="Ribosomal_bL12_oligo_N_sf"/>
</dbReference>
<dbReference type="SUPFAM" id="SSF48300">
    <property type="entry name" value="Ribosomal protein L7/12, oligomerisation (N-terminal) domain"/>
    <property type="match status" value="1"/>
</dbReference>
<evidence type="ECO:0000256" key="3">
    <source>
        <dbReference type="ARBA" id="ARBA00023274"/>
    </source>
</evidence>
<feature type="domain" description="Large ribosomal subunit protein bL12 oligomerization" evidence="6">
    <location>
        <begin position="4"/>
        <end position="34"/>
    </location>
</feature>
<dbReference type="CDD" id="cd00387">
    <property type="entry name" value="Ribosomal_L7_L12"/>
    <property type="match status" value="1"/>
</dbReference>
<dbReference type="AlphaFoldDB" id="A0A3G3LL53"/>
<keyword evidence="7" id="KW-0150">Chloroplast</keyword>
<evidence type="ECO:0000259" key="6">
    <source>
        <dbReference type="Pfam" id="PF16320"/>
    </source>
</evidence>
<evidence type="ECO:0000256" key="1">
    <source>
        <dbReference type="ARBA" id="ARBA00007197"/>
    </source>
</evidence>
<dbReference type="PANTHER" id="PTHR45987:SF4">
    <property type="entry name" value="LARGE RIBOSOMAL SUBUNIT PROTEIN BL12M"/>
    <property type="match status" value="1"/>
</dbReference>
<keyword evidence="3 4" id="KW-0687">Ribonucleoprotein</keyword>
<dbReference type="GO" id="GO:0003729">
    <property type="term" value="F:mRNA binding"/>
    <property type="evidence" value="ECO:0007669"/>
    <property type="project" value="TreeGrafter"/>
</dbReference>
<dbReference type="InterPro" id="IPR000206">
    <property type="entry name" value="Ribosomal_bL12"/>
</dbReference>
<dbReference type="SUPFAM" id="SSF54736">
    <property type="entry name" value="ClpS-like"/>
    <property type="match status" value="1"/>
</dbReference>
<evidence type="ECO:0000259" key="5">
    <source>
        <dbReference type="Pfam" id="PF00542"/>
    </source>
</evidence>
<proteinExistence type="inferred from homology"/>
<accession>A0A3G3LL53</accession>
<dbReference type="InterPro" id="IPR014719">
    <property type="entry name" value="Ribosomal_bL12_C/ClpS-like"/>
</dbReference>
<dbReference type="GO" id="GO:0009507">
    <property type="term" value="C:chloroplast"/>
    <property type="evidence" value="ECO:0007669"/>
    <property type="project" value="UniProtKB-SubCell"/>
</dbReference>
<dbReference type="Gene3D" id="1.20.5.710">
    <property type="entry name" value="Single helix bin"/>
    <property type="match status" value="1"/>
</dbReference>
<dbReference type="PANTHER" id="PTHR45987">
    <property type="entry name" value="39S RIBOSOMAL PROTEIN L12"/>
    <property type="match status" value="1"/>
</dbReference>
<feature type="domain" description="Large ribosomal subunit protein bL12 C-terminal" evidence="5">
    <location>
        <begin position="65"/>
        <end position="131"/>
    </location>
</feature>
<dbReference type="Pfam" id="PF00542">
    <property type="entry name" value="Ribosomal_L12"/>
    <property type="match status" value="1"/>
</dbReference>
<dbReference type="EMBL" id="MH898669">
    <property type="protein sequence ID" value="AYQ93442.1"/>
    <property type="molecule type" value="Genomic_DNA"/>
</dbReference>
<dbReference type="Gene3D" id="3.30.1390.10">
    <property type="match status" value="1"/>
</dbReference>
<dbReference type="GO" id="GO:0005840">
    <property type="term" value="C:ribosome"/>
    <property type="evidence" value="ECO:0007669"/>
    <property type="project" value="UniProtKB-KW"/>
</dbReference>
<dbReference type="GO" id="GO:0003735">
    <property type="term" value="F:structural constituent of ribosome"/>
    <property type="evidence" value="ECO:0007669"/>
    <property type="project" value="InterPro"/>
</dbReference>
<dbReference type="Pfam" id="PF16320">
    <property type="entry name" value="Ribosomal_L12_N"/>
    <property type="match status" value="1"/>
</dbReference>
<evidence type="ECO:0000256" key="2">
    <source>
        <dbReference type="ARBA" id="ARBA00022980"/>
    </source>
</evidence>
<dbReference type="HAMAP" id="MF_00368">
    <property type="entry name" value="Ribosomal_bL12"/>
    <property type="match status" value="1"/>
</dbReference>
<gene>
    <name evidence="4" type="primary">rpl12</name>
</gene>
<dbReference type="InterPro" id="IPR013823">
    <property type="entry name" value="Ribosomal_bL12_C"/>
</dbReference>